<dbReference type="NCBIfam" id="TIGR00250">
    <property type="entry name" value="RNAse_H_YqgF"/>
    <property type="match status" value="1"/>
</dbReference>
<dbReference type="InterPro" id="IPR012337">
    <property type="entry name" value="RNaseH-like_sf"/>
</dbReference>
<name>A0A0G0KEA2_9BACT</name>
<proteinExistence type="predicted"/>
<dbReference type="GO" id="GO:0004518">
    <property type="term" value="F:nuclease activity"/>
    <property type="evidence" value="ECO:0007669"/>
    <property type="project" value="UniProtKB-KW"/>
</dbReference>
<evidence type="ECO:0000313" key="6">
    <source>
        <dbReference type="EMBL" id="KKQ73825.1"/>
    </source>
</evidence>
<accession>A0A0G0KEA2</accession>
<dbReference type="InterPro" id="IPR037027">
    <property type="entry name" value="YqgF/RNaseH-like_dom_sf"/>
</dbReference>
<dbReference type="SUPFAM" id="SSF53098">
    <property type="entry name" value="Ribonuclease H-like"/>
    <property type="match status" value="1"/>
</dbReference>
<evidence type="ECO:0000256" key="4">
    <source>
        <dbReference type="ARBA" id="ARBA00022801"/>
    </source>
</evidence>
<dbReference type="GO" id="GO:0016787">
    <property type="term" value="F:hydrolase activity"/>
    <property type="evidence" value="ECO:0007669"/>
    <property type="project" value="UniProtKB-KW"/>
</dbReference>
<evidence type="ECO:0000313" key="7">
    <source>
        <dbReference type="Proteomes" id="UP000034738"/>
    </source>
</evidence>
<dbReference type="GO" id="GO:0000967">
    <property type="term" value="P:rRNA 5'-end processing"/>
    <property type="evidence" value="ECO:0007669"/>
    <property type="project" value="TreeGrafter"/>
</dbReference>
<dbReference type="InterPro" id="IPR006641">
    <property type="entry name" value="YqgF/RNaseH-like_dom"/>
</dbReference>
<dbReference type="CDD" id="cd16964">
    <property type="entry name" value="YqgF"/>
    <property type="match status" value="1"/>
</dbReference>
<keyword evidence="4" id="KW-0378">Hydrolase</keyword>
<evidence type="ECO:0000256" key="3">
    <source>
        <dbReference type="ARBA" id="ARBA00022722"/>
    </source>
</evidence>
<keyword evidence="2" id="KW-0690">Ribosome biogenesis</keyword>
<evidence type="ECO:0000256" key="2">
    <source>
        <dbReference type="ARBA" id="ARBA00022517"/>
    </source>
</evidence>
<dbReference type="Pfam" id="PF03652">
    <property type="entry name" value="RuvX"/>
    <property type="match status" value="1"/>
</dbReference>
<feature type="domain" description="YqgF/RNase H-like" evidence="5">
    <location>
        <begin position="1"/>
        <end position="93"/>
    </location>
</feature>
<evidence type="ECO:0000259" key="5">
    <source>
        <dbReference type="SMART" id="SM00732"/>
    </source>
</evidence>
<dbReference type="SMART" id="SM00732">
    <property type="entry name" value="YqgFc"/>
    <property type="match status" value="1"/>
</dbReference>
<keyword evidence="3" id="KW-0540">Nuclease</keyword>
<keyword evidence="1" id="KW-0963">Cytoplasm</keyword>
<dbReference type="EMBL" id="LBUY01000044">
    <property type="protein sequence ID" value="KKQ73825.1"/>
    <property type="molecule type" value="Genomic_DNA"/>
</dbReference>
<dbReference type="AlphaFoldDB" id="A0A0G0KEA2"/>
<dbReference type="Proteomes" id="UP000034738">
    <property type="component" value="Unassembled WGS sequence"/>
</dbReference>
<protein>
    <submittedName>
        <fullName evidence="6">Holliday junction resolvase YqgF</fullName>
    </submittedName>
</protein>
<gene>
    <name evidence="6" type="ORF">US95_C0044G0001</name>
</gene>
<dbReference type="PANTHER" id="PTHR33317">
    <property type="entry name" value="POLYNUCLEOTIDYL TRANSFERASE, RIBONUCLEASE H-LIKE SUPERFAMILY PROTEIN"/>
    <property type="match status" value="1"/>
</dbReference>
<organism evidence="6 7">
    <name type="scientific">Candidatus Woesebacteria bacterium GW2011_GWB1_38_5</name>
    <dbReference type="NCBI Taxonomy" id="1618568"/>
    <lineage>
        <taxon>Bacteria</taxon>
        <taxon>Candidatus Woeseibacteriota</taxon>
    </lineage>
</organism>
<sequence length="104" mass="11682">MKYLGIDYGRKKIGLAVSDGVIAEPLRILRYEDIRILREKLGKIISEFGIQKIVIGISEGEMGRESKEFGRVLEEKIKTPVIYQDESLSTQTAQELSIGAGIKR</sequence>
<dbReference type="InterPro" id="IPR005227">
    <property type="entry name" value="YqgF"/>
</dbReference>
<dbReference type="PANTHER" id="PTHR33317:SF4">
    <property type="entry name" value="POLYNUCLEOTIDYL TRANSFERASE, RIBONUCLEASE H-LIKE SUPERFAMILY PROTEIN"/>
    <property type="match status" value="1"/>
</dbReference>
<comment type="caution">
    <text evidence="6">The sequence shown here is derived from an EMBL/GenBank/DDBJ whole genome shotgun (WGS) entry which is preliminary data.</text>
</comment>
<feature type="non-terminal residue" evidence="6">
    <location>
        <position position="104"/>
    </location>
</feature>
<evidence type="ECO:0000256" key="1">
    <source>
        <dbReference type="ARBA" id="ARBA00022490"/>
    </source>
</evidence>
<reference evidence="6 7" key="1">
    <citation type="journal article" date="2015" name="Nature">
        <title>rRNA introns, odd ribosomes, and small enigmatic genomes across a large radiation of phyla.</title>
        <authorList>
            <person name="Brown C.T."/>
            <person name="Hug L.A."/>
            <person name="Thomas B.C."/>
            <person name="Sharon I."/>
            <person name="Castelle C.J."/>
            <person name="Singh A."/>
            <person name="Wilkins M.J."/>
            <person name="Williams K.H."/>
            <person name="Banfield J.F."/>
        </authorList>
    </citation>
    <scope>NUCLEOTIDE SEQUENCE [LARGE SCALE GENOMIC DNA]</scope>
</reference>
<dbReference type="Gene3D" id="3.30.420.140">
    <property type="entry name" value="YqgF/RNase H-like domain"/>
    <property type="match status" value="1"/>
</dbReference>